<feature type="transmembrane region" description="Helical" evidence="8">
    <location>
        <begin position="205"/>
        <end position="224"/>
    </location>
</feature>
<evidence type="ECO:0000256" key="3">
    <source>
        <dbReference type="ARBA" id="ARBA00022448"/>
    </source>
</evidence>
<evidence type="ECO:0000256" key="6">
    <source>
        <dbReference type="ARBA" id="ARBA00023136"/>
    </source>
</evidence>
<dbReference type="GO" id="GO:0016020">
    <property type="term" value="C:membrane"/>
    <property type="evidence" value="ECO:0007669"/>
    <property type="project" value="UniProtKB-SubCell"/>
</dbReference>
<dbReference type="InterPro" id="IPR011701">
    <property type="entry name" value="MFS"/>
</dbReference>
<dbReference type="InterPro" id="IPR050327">
    <property type="entry name" value="Proton-linked_MCT"/>
</dbReference>
<evidence type="ECO:0000256" key="8">
    <source>
        <dbReference type="SAM" id="Phobius"/>
    </source>
</evidence>
<evidence type="ECO:0000256" key="2">
    <source>
        <dbReference type="ARBA" id="ARBA00006727"/>
    </source>
</evidence>
<dbReference type="PANTHER" id="PTHR11360">
    <property type="entry name" value="MONOCARBOXYLATE TRANSPORTER"/>
    <property type="match status" value="1"/>
</dbReference>
<evidence type="ECO:0000313" key="10">
    <source>
        <dbReference type="EMBL" id="PLB48171.1"/>
    </source>
</evidence>
<keyword evidence="3" id="KW-0813">Transport</keyword>
<evidence type="ECO:0000256" key="5">
    <source>
        <dbReference type="ARBA" id="ARBA00022989"/>
    </source>
</evidence>
<comment type="similarity">
    <text evidence="2">Belongs to the major facilitator superfamily. Monocarboxylate porter (TC 2.A.1.13) family.</text>
</comment>
<dbReference type="AlphaFoldDB" id="A0A2I2G5L6"/>
<gene>
    <name evidence="10" type="ORF">P170DRAFT_386488</name>
</gene>
<dbReference type="GeneID" id="36553469"/>
<feature type="transmembrane region" description="Helical" evidence="8">
    <location>
        <begin position="146"/>
        <end position="166"/>
    </location>
</feature>
<organism evidence="10 11">
    <name type="scientific">Aspergillus steynii IBT 23096</name>
    <dbReference type="NCBI Taxonomy" id="1392250"/>
    <lineage>
        <taxon>Eukaryota</taxon>
        <taxon>Fungi</taxon>
        <taxon>Dikarya</taxon>
        <taxon>Ascomycota</taxon>
        <taxon>Pezizomycotina</taxon>
        <taxon>Eurotiomycetes</taxon>
        <taxon>Eurotiomycetidae</taxon>
        <taxon>Eurotiales</taxon>
        <taxon>Aspergillaceae</taxon>
        <taxon>Aspergillus</taxon>
        <taxon>Aspergillus subgen. Circumdati</taxon>
    </lineage>
</organism>
<dbReference type="GO" id="GO:0022857">
    <property type="term" value="F:transmembrane transporter activity"/>
    <property type="evidence" value="ECO:0007669"/>
    <property type="project" value="InterPro"/>
</dbReference>
<dbReference type="EMBL" id="MSFO01000005">
    <property type="protein sequence ID" value="PLB48171.1"/>
    <property type="molecule type" value="Genomic_DNA"/>
</dbReference>
<feature type="compositionally biased region" description="Polar residues" evidence="7">
    <location>
        <begin position="21"/>
        <end position="39"/>
    </location>
</feature>
<feature type="transmembrane region" description="Helical" evidence="8">
    <location>
        <begin position="375"/>
        <end position="401"/>
    </location>
</feature>
<sequence length="478" mass="51839">MEKDELRGSTSPKEEMPNPGPSTEVSSDVETTPGASTPAEQLAPVGSLNRQKTPETGQVAIADERIDEEATDGTVEHWMVVIGGFCGMFASFGWRAGSGFFQGYYQQNQLRDYSSSTIAWINSVGFFLMYFGACIVGPITQRIGPQPLLLIGSAMHVAGLLGASWCTKFYQFFITQGVISSLGASAVFFISVQTIGRWFERQQGLAMGIAASGVSVGGIVFPLMIQRLIPKIGFGWTMRSVVLVLLVLTVTSNVALRSPPEAVTRRRRIRMAMPQDETRQAGLRDRRLLMTIVGTTLFANGYFVVLTFLTTVAHMRGSLPVNVLSRRRKLTNDSFFGRIIPGLIADRVGSFNTMCVLGTLSTVFVLGLWLPDSGFAGSVVFSVTFGFTSASTVSLGPAMLFQMSELRSITRNLAVLYLVQSFAGLTSSPIGGALLDVGHDKGALYLQLFCGLMTGVGTLMILLARHWLTQGMMLWAKI</sequence>
<keyword evidence="5 8" id="KW-1133">Transmembrane helix</keyword>
<dbReference type="PROSITE" id="PS50850">
    <property type="entry name" value="MFS"/>
    <property type="match status" value="1"/>
</dbReference>
<evidence type="ECO:0000259" key="9">
    <source>
        <dbReference type="PROSITE" id="PS50850"/>
    </source>
</evidence>
<dbReference type="VEuPathDB" id="FungiDB:P170DRAFT_386488"/>
<comment type="caution">
    <text evidence="10">The sequence shown here is derived from an EMBL/GenBank/DDBJ whole genome shotgun (WGS) entry which is preliminary data.</text>
</comment>
<feature type="compositionally biased region" description="Basic and acidic residues" evidence="7">
    <location>
        <begin position="1"/>
        <end position="16"/>
    </location>
</feature>
<dbReference type="InterPro" id="IPR020846">
    <property type="entry name" value="MFS_dom"/>
</dbReference>
<protein>
    <submittedName>
        <fullName evidence="10">MFS general substrate transporter</fullName>
    </submittedName>
</protein>
<keyword evidence="4 8" id="KW-0812">Transmembrane</keyword>
<keyword evidence="11" id="KW-1185">Reference proteome</keyword>
<dbReference type="InterPro" id="IPR036259">
    <property type="entry name" value="MFS_trans_sf"/>
</dbReference>
<feature type="transmembrane region" description="Helical" evidence="8">
    <location>
        <begin position="236"/>
        <end position="256"/>
    </location>
</feature>
<name>A0A2I2G5L6_9EURO</name>
<proteinExistence type="inferred from homology"/>
<evidence type="ECO:0000313" key="11">
    <source>
        <dbReference type="Proteomes" id="UP000234275"/>
    </source>
</evidence>
<feature type="transmembrane region" description="Helical" evidence="8">
    <location>
        <begin position="444"/>
        <end position="464"/>
    </location>
</feature>
<evidence type="ECO:0000256" key="1">
    <source>
        <dbReference type="ARBA" id="ARBA00004141"/>
    </source>
</evidence>
<accession>A0A2I2G5L6</accession>
<dbReference type="RefSeq" id="XP_024703473.1">
    <property type="nucleotide sequence ID" value="XM_024845770.1"/>
</dbReference>
<feature type="transmembrane region" description="Helical" evidence="8">
    <location>
        <begin position="178"/>
        <end position="199"/>
    </location>
</feature>
<feature type="region of interest" description="Disordered" evidence="7">
    <location>
        <begin position="1"/>
        <end position="65"/>
    </location>
</feature>
<dbReference type="Proteomes" id="UP000234275">
    <property type="component" value="Unassembled WGS sequence"/>
</dbReference>
<feature type="transmembrane region" description="Helical" evidence="8">
    <location>
        <begin position="118"/>
        <end position="140"/>
    </location>
</feature>
<evidence type="ECO:0000256" key="7">
    <source>
        <dbReference type="SAM" id="MobiDB-lite"/>
    </source>
</evidence>
<dbReference type="OrthoDB" id="6509908at2759"/>
<feature type="transmembrane region" description="Helical" evidence="8">
    <location>
        <begin position="413"/>
        <end position="432"/>
    </location>
</feature>
<feature type="domain" description="Major facilitator superfamily (MFS) profile" evidence="9">
    <location>
        <begin position="79"/>
        <end position="469"/>
    </location>
</feature>
<keyword evidence="6 8" id="KW-0472">Membrane</keyword>
<feature type="transmembrane region" description="Helical" evidence="8">
    <location>
        <begin position="78"/>
        <end position="97"/>
    </location>
</feature>
<dbReference type="Pfam" id="PF07690">
    <property type="entry name" value="MFS_1"/>
    <property type="match status" value="1"/>
</dbReference>
<feature type="transmembrane region" description="Helical" evidence="8">
    <location>
        <begin position="288"/>
        <end position="309"/>
    </location>
</feature>
<dbReference type="SUPFAM" id="SSF103473">
    <property type="entry name" value="MFS general substrate transporter"/>
    <property type="match status" value="1"/>
</dbReference>
<evidence type="ECO:0000256" key="4">
    <source>
        <dbReference type="ARBA" id="ARBA00022692"/>
    </source>
</evidence>
<dbReference type="Gene3D" id="1.20.1250.20">
    <property type="entry name" value="MFS general substrate transporter like domains"/>
    <property type="match status" value="2"/>
</dbReference>
<reference evidence="10 11" key="1">
    <citation type="submission" date="2016-12" db="EMBL/GenBank/DDBJ databases">
        <title>The genomes of Aspergillus section Nigri reveals drivers in fungal speciation.</title>
        <authorList>
            <consortium name="DOE Joint Genome Institute"/>
            <person name="Vesth T.C."/>
            <person name="Nybo J."/>
            <person name="Theobald S."/>
            <person name="Brandl J."/>
            <person name="Frisvad J.C."/>
            <person name="Nielsen K.F."/>
            <person name="Lyhne E.K."/>
            <person name="Kogle M.E."/>
            <person name="Kuo A."/>
            <person name="Riley R."/>
            <person name="Clum A."/>
            <person name="Nolan M."/>
            <person name="Lipzen A."/>
            <person name="Salamov A."/>
            <person name="Henrissat B."/>
            <person name="Wiebenga A."/>
            <person name="De Vries R.P."/>
            <person name="Grigoriev I.V."/>
            <person name="Mortensen U.H."/>
            <person name="Andersen M.R."/>
            <person name="Baker S.E."/>
        </authorList>
    </citation>
    <scope>NUCLEOTIDE SEQUENCE [LARGE SCALE GENOMIC DNA]</scope>
    <source>
        <strain evidence="10 11">IBT 23096</strain>
    </source>
</reference>
<dbReference type="PANTHER" id="PTHR11360:SF224">
    <property type="entry name" value="MAJOR FACILITATOR SUPERFAMILY (MFS) PROFILE DOMAIN-CONTAINING PROTEIN-RELATED"/>
    <property type="match status" value="1"/>
</dbReference>
<comment type="subcellular location">
    <subcellularLocation>
        <location evidence="1">Membrane</location>
        <topology evidence="1">Multi-pass membrane protein</topology>
    </subcellularLocation>
</comment>